<gene>
    <name evidence="1" type="ORF">ACFQS1_39405</name>
</gene>
<dbReference type="Proteomes" id="UP001596548">
    <property type="component" value="Unassembled WGS sequence"/>
</dbReference>
<dbReference type="RefSeq" id="WP_378977986.1">
    <property type="nucleotide sequence ID" value="NZ_JBHTBJ010000074.1"/>
</dbReference>
<reference evidence="2" key="1">
    <citation type="journal article" date="2019" name="Int. J. Syst. Evol. Microbiol.">
        <title>The Global Catalogue of Microorganisms (GCM) 10K type strain sequencing project: providing services to taxonomists for standard genome sequencing and annotation.</title>
        <authorList>
            <consortium name="The Broad Institute Genomics Platform"/>
            <consortium name="The Broad Institute Genome Sequencing Center for Infectious Disease"/>
            <person name="Wu L."/>
            <person name="Ma J."/>
        </authorList>
    </citation>
    <scope>NUCLEOTIDE SEQUENCE [LARGE SCALE GENOMIC DNA]</scope>
    <source>
        <strain evidence="2">XZYJT-10</strain>
    </source>
</reference>
<evidence type="ECO:0000313" key="1">
    <source>
        <dbReference type="EMBL" id="MFC7280061.1"/>
    </source>
</evidence>
<keyword evidence="2" id="KW-1185">Reference proteome</keyword>
<organism evidence="1 2">
    <name type="scientific">Paractinoplanes rhizophilus</name>
    <dbReference type="NCBI Taxonomy" id="1416877"/>
    <lineage>
        <taxon>Bacteria</taxon>
        <taxon>Bacillati</taxon>
        <taxon>Actinomycetota</taxon>
        <taxon>Actinomycetes</taxon>
        <taxon>Micromonosporales</taxon>
        <taxon>Micromonosporaceae</taxon>
        <taxon>Paractinoplanes</taxon>
    </lineage>
</organism>
<dbReference type="InterPro" id="IPR019238">
    <property type="entry name" value="AbiEi_2"/>
</dbReference>
<dbReference type="EMBL" id="JBHTBJ010000074">
    <property type="protein sequence ID" value="MFC7280061.1"/>
    <property type="molecule type" value="Genomic_DNA"/>
</dbReference>
<proteinExistence type="predicted"/>
<comment type="caution">
    <text evidence="1">The sequence shown here is derived from an EMBL/GenBank/DDBJ whole genome shotgun (WGS) entry which is preliminary data.</text>
</comment>
<accession>A0ABW2I5B4</accession>
<name>A0ABW2I5B4_9ACTN</name>
<evidence type="ECO:0000313" key="2">
    <source>
        <dbReference type="Proteomes" id="UP001596548"/>
    </source>
</evidence>
<dbReference type="Pfam" id="PF09952">
    <property type="entry name" value="AbiEi_2"/>
    <property type="match status" value="1"/>
</dbReference>
<sequence length="342" mass="37689">MNGLLDAVRERLRELGVALDAEQSVPEAGIDAVLTLSRGRQRQRYAAEAKAPMTLSSVIHDKPERPGGYSDPRLIVGDRISRRSADALRAAGIQFVDASGNAFITFGDVLIDVRGRTEPALTSGAHRQPDRPPHPTNLFSSRRSQVILALLSWPDLSDATVREIAAAAGVSTGQAHDTVLRLQQTGFLAPGSRRLERNDELLDLWTAAYLTGLGPRLALARYHGDPSRPLSGVTPERPVYRSGESANGIGVVRPATLTIYLDRVDPRFPILNRWDASPDRAPNIFLRRKFWASPRADEEQFAPNGQNAPWPLVYADLVATRDARLREVAQSWRARFARSDQV</sequence>
<protein>
    <submittedName>
        <fullName evidence="1">Type IV toxin-antitoxin system AbiEi family antitoxin</fullName>
    </submittedName>
</protein>